<dbReference type="AlphaFoldDB" id="F3YWR6"/>
<protein>
    <recommendedName>
        <fullName evidence="1">YprB ribonuclease H-like domain-containing protein</fullName>
    </recommendedName>
</protein>
<evidence type="ECO:0000313" key="2">
    <source>
        <dbReference type="EMBL" id="EGJ50559.1"/>
    </source>
</evidence>
<gene>
    <name evidence="2" type="ORF">Desaf_2232</name>
</gene>
<proteinExistence type="predicted"/>
<evidence type="ECO:0000259" key="1">
    <source>
        <dbReference type="Pfam" id="PF13482"/>
    </source>
</evidence>
<accession>F3YWR6</accession>
<dbReference type="InterPro" id="IPR012337">
    <property type="entry name" value="RNaseH-like_sf"/>
</dbReference>
<organism evidence="2 3">
    <name type="scientific">Desulfocurvibacter africanus subsp. africanus str. Walvis Bay</name>
    <dbReference type="NCBI Taxonomy" id="690850"/>
    <lineage>
        <taxon>Bacteria</taxon>
        <taxon>Pseudomonadati</taxon>
        <taxon>Thermodesulfobacteriota</taxon>
        <taxon>Desulfovibrionia</taxon>
        <taxon>Desulfovibrionales</taxon>
        <taxon>Desulfovibrionaceae</taxon>
        <taxon>Desulfocurvibacter</taxon>
    </lineage>
</organism>
<reference evidence="2 3" key="1">
    <citation type="journal article" date="2011" name="J. Bacteriol.">
        <title>Genome sequence of the mercury-methylating and pleomorphic Desulfovibrio africanus Strain Walvis Bay.</title>
        <authorList>
            <person name="Brown S.D."/>
            <person name="Wall J.D."/>
            <person name="Kucken A.M."/>
            <person name="Gilmour C.C."/>
            <person name="Podar M."/>
            <person name="Brandt C.C."/>
            <person name="Teshima H."/>
            <person name="Detter J.C."/>
            <person name="Han C.S."/>
            <person name="Land M.L."/>
            <person name="Lucas S."/>
            <person name="Han J."/>
            <person name="Pennacchio L."/>
            <person name="Nolan M."/>
            <person name="Pitluck S."/>
            <person name="Woyke T."/>
            <person name="Goodwin L."/>
            <person name="Palumbo A.V."/>
            <person name="Elias D.A."/>
        </authorList>
    </citation>
    <scope>NUCLEOTIDE SEQUENCE [LARGE SCALE GENOMIC DNA]</scope>
    <source>
        <strain evidence="2 3">Walvis Bay</strain>
    </source>
</reference>
<dbReference type="SUPFAM" id="SSF53098">
    <property type="entry name" value="Ribonuclease H-like"/>
    <property type="match status" value="1"/>
</dbReference>
<dbReference type="PANTHER" id="PTHR38462">
    <property type="entry name" value="EXONUCLEASE-LIKE PROTEIN"/>
    <property type="match status" value="1"/>
</dbReference>
<dbReference type="HOGENOM" id="CLU_073770_0_0_7"/>
<keyword evidence="3" id="KW-1185">Reference proteome</keyword>
<feature type="domain" description="YprB ribonuclease H-like" evidence="1">
    <location>
        <begin position="87"/>
        <end position="235"/>
    </location>
</feature>
<dbReference type="GO" id="GO:0003676">
    <property type="term" value="F:nucleic acid binding"/>
    <property type="evidence" value="ECO:0007669"/>
    <property type="project" value="InterPro"/>
</dbReference>
<dbReference type="STRING" id="690850.Desaf_2232"/>
<name>F3YWR6_DESAF</name>
<dbReference type="EMBL" id="CP003221">
    <property type="protein sequence ID" value="EGJ50559.1"/>
    <property type="molecule type" value="Genomic_DNA"/>
</dbReference>
<dbReference type="eggNOG" id="COG3359">
    <property type="taxonomic scope" value="Bacteria"/>
</dbReference>
<dbReference type="KEGG" id="daf:Desaf_2232"/>
<dbReference type="Pfam" id="PF13482">
    <property type="entry name" value="RNase_H_2"/>
    <property type="match status" value="1"/>
</dbReference>
<dbReference type="PANTHER" id="PTHR38462:SF1">
    <property type="entry name" value="YPRB RIBONUCLEASE H-LIKE DOMAIN-CONTAINING PROTEIN"/>
    <property type="match status" value="1"/>
</dbReference>
<dbReference type="RefSeq" id="WP_014260275.1">
    <property type="nucleotide sequence ID" value="NC_016629.1"/>
</dbReference>
<dbReference type="Gene3D" id="3.30.420.10">
    <property type="entry name" value="Ribonuclease H-like superfamily/Ribonuclease H"/>
    <property type="match status" value="1"/>
</dbReference>
<sequence length="280" mass="31768">MLQHSFCHIPGIGLKSERKLWRHGIHRWEDWLSCEVSVLSEAKRALAKPSLEASVQALARRDAEHFAVVLPAGEQWRLFPDFRDSVAYVDIETTGLGFGEDAITSIALYDGRQVRTYVQGRNLEAFEQDIASYDLLVTFNGKCFDVPFLERHFRTRLTKAHIDLRYVLRQIGYRGGLKACEKMLGLGRDELDGVDGYFAVLLWKEYQETGDEQFLETLLAYNVADVLSLEALLVHACNARLEDTPFYALHALESPVAPANPHLAQAAVIEHIRMRYGLYG</sequence>
<dbReference type="InterPro" id="IPR038720">
    <property type="entry name" value="YprB_RNase_H-like_dom"/>
</dbReference>
<dbReference type="Proteomes" id="UP000007844">
    <property type="component" value="Chromosome"/>
</dbReference>
<evidence type="ECO:0000313" key="3">
    <source>
        <dbReference type="Proteomes" id="UP000007844"/>
    </source>
</evidence>
<dbReference type="InterPro" id="IPR036397">
    <property type="entry name" value="RNaseH_sf"/>
</dbReference>